<dbReference type="Pfam" id="PF04937">
    <property type="entry name" value="DUF659"/>
    <property type="match status" value="1"/>
</dbReference>
<keyword evidence="8" id="KW-1185">Reference proteome</keyword>
<feature type="compositionally biased region" description="Basic residues" evidence="5">
    <location>
        <begin position="79"/>
        <end position="90"/>
    </location>
</feature>
<dbReference type="GO" id="GO:0008270">
    <property type="term" value="F:zinc ion binding"/>
    <property type="evidence" value="ECO:0007669"/>
    <property type="project" value="UniProtKB-KW"/>
</dbReference>
<comment type="caution">
    <text evidence="7">The sequence shown here is derived from an EMBL/GenBank/DDBJ whole genome shotgun (WGS) entry which is preliminary data.</text>
</comment>
<reference evidence="7" key="1">
    <citation type="submission" date="2022-08" db="EMBL/GenBank/DDBJ databases">
        <authorList>
            <person name="Gutierrez-Valencia J."/>
        </authorList>
    </citation>
    <scope>NUCLEOTIDE SEQUENCE</scope>
</reference>
<dbReference type="EMBL" id="CAMGYJ010000009">
    <property type="protein sequence ID" value="CAI0537558.1"/>
    <property type="molecule type" value="Genomic_DNA"/>
</dbReference>
<name>A0AAV0Q286_9ROSI</name>
<dbReference type="PANTHER" id="PTHR32166">
    <property type="entry name" value="OSJNBA0013A04.12 PROTEIN"/>
    <property type="match status" value="1"/>
</dbReference>
<accession>A0AAV0Q286</accession>
<keyword evidence="3" id="KW-0862">Zinc</keyword>
<dbReference type="InterPro" id="IPR003656">
    <property type="entry name" value="Znf_BED"/>
</dbReference>
<evidence type="ECO:0000313" key="7">
    <source>
        <dbReference type="EMBL" id="CAI0537558.1"/>
    </source>
</evidence>
<feature type="domain" description="BED-type" evidence="6">
    <location>
        <begin position="129"/>
        <end position="186"/>
    </location>
</feature>
<evidence type="ECO:0000313" key="8">
    <source>
        <dbReference type="Proteomes" id="UP001154282"/>
    </source>
</evidence>
<dbReference type="PROSITE" id="PS50808">
    <property type="entry name" value="ZF_BED"/>
    <property type="match status" value="1"/>
</dbReference>
<evidence type="ECO:0000256" key="3">
    <source>
        <dbReference type="ARBA" id="ARBA00022833"/>
    </source>
</evidence>
<organism evidence="7 8">
    <name type="scientific">Linum tenue</name>
    <dbReference type="NCBI Taxonomy" id="586396"/>
    <lineage>
        <taxon>Eukaryota</taxon>
        <taxon>Viridiplantae</taxon>
        <taxon>Streptophyta</taxon>
        <taxon>Embryophyta</taxon>
        <taxon>Tracheophyta</taxon>
        <taxon>Spermatophyta</taxon>
        <taxon>Magnoliopsida</taxon>
        <taxon>eudicotyledons</taxon>
        <taxon>Gunneridae</taxon>
        <taxon>Pentapetalae</taxon>
        <taxon>rosids</taxon>
        <taxon>fabids</taxon>
        <taxon>Malpighiales</taxon>
        <taxon>Linaceae</taxon>
        <taxon>Linum</taxon>
    </lineage>
</organism>
<keyword evidence="2 4" id="KW-0863">Zinc-finger</keyword>
<dbReference type="AlphaFoldDB" id="A0AAV0Q286"/>
<protein>
    <recommendedName>
        <fullName evidence="6">BED-type domain-containing protein</fullName>
    </recommendedName>
</protein>
<dbReference type="GO" id="GO:0003677">
    <property type="term" value="F:DNA binding"/>
    <property type="evidence" value="ECO:0007669"/>
    <property type="project" value="InterPro"/>
</dbReference>
<evidence type="ECO:0000256" key="1">
    <source>
        <dbReference type="ARBA" id="ARBA00022723"/>
    </source>
</evidence>
<dbReference type="PANTHER" id="PTHR32166:SF74">
    <property type="entry name" value="OS05G0256350 PROTEIN"/>
    <property type="match status" value="1"/>
</dbReference>
<dbReference type="SUPFAM" id="SSF53098">
    <property type="entry name" value="Ribonuclease H-like"/>
    <property type="match status" value="1"/>
</dbReference>
<dbReference type="Proteomes" id="UP001154282">
    <property type="component" value="Unassembled WGS sequence"/>
</dbReference>
<evidence type="ECO:0000259" key="6">
    <source>
        <dbReference type="PROSITE" id="PS50808"/>
    </source>
</evidence>
<gene>
    <name evidence="7" type="ORF">LITE_LOCUS41288</name>
</gene>
<feature type="region of interest" description="Disordered" evidence="5">
    <location>
        <begin position="31"/>
        <end position="103"/>
    </location>
</feature>
<dbReference type="InterPro" id="IPR012337">
    <property type="entry name" value="RNaseH-like_sf"/>
</dbReference>
<evidence type="ECO:0000256" key="5">
    <source>
        <dbReference type="SAM" id="MobiDB-lite"/>
    </source>
</evidence>
<sequence>MLCVLMGRKGENPNGFFDQLSHPQSIAPLSFVTSLPSPTADRSSRLQQSTASSRGLRRRLQRPLRQSSRAPSVSTIPNRQHRQSPARRRSPPSPLPSRDSSSPSICSIEFEEATVTASTVENANSLKRKSDDISWQYGKLVDPNNKDKFMCNFCKNVNSGGINRFKKHIAQVGGGVAKCKSCPDEAKLACLNWLEGTEKKKQDKVVRELGLRSDVNVSSGGQQEEDLTCAAVAFNAIENDEFKQMVEAIGQFGPGLKPPTQYELREPLLKAEYARTKSLLSDREAEKEKNGCSIMTDAWTDMKRRSIMNIVTHCAEGTSFIKSKDTSAISHTGEVIFELVDNAIEEVGAEYVVQVVTDNASNNMAAKALLLEKRPNIFWSSCATHTINLMLQGIGNIPRFKKIVDQAKGFTIFIYGHHRTLECMRSFTKKREIIRPGVTRFASQFLTLQSLLDKKDSLRKMVVDAKWENIKETSSKKGKEAYDTVLSVRFWNGVEICLKIFEPLVKLLRLVDGDVKPSMGFVYGELLKAKREIKEAFKNEELRYKEVIAIVEKKMRGRLDAPLHLTAYLLNPHYSYADSSIFDNADITTALITCVEQFYHGCDEDIHDEVVNIELTKFQRKQGLFGKKMAKNCVNFDYNPG</sequence>
<dbReference type="InterPro" id="IPR007021">
    <property type="entry name" value="DUF659"/>
</dbReference>
<keyword evidence="1" id="KW-0479">Metal-binding</keyword>
<feature type="compositionally biased region" description="Polar residues" evidence="5">
    <location>
        <begin position="31"/>
        <end position="51"/>
    </location>
</feature>
<evidence type="ECO:0000256" key="2">
    <source>
        <dbReference type="ARBA" id="ARBA00022771"/>
    </source>
</evidence>
<evidence type="ECO:0000256" key="4">
    <source>
        <dbReference type="PROSITE-ProRule" id="PRU00027"/>
    </source>
</evidence>
<proteinExistence type="predicted"/>